<dbReference type="InterPro" id="IPR021130">
    <property type="entry name" value="PRib-ATP_PPHydrolase-like"/>
</dbReference>
<protein>
    <recommendedName>
        <fullName evidence="15">Histidine biosynthesis bifunctional protein HisIE</fullName>
    </recommendedName>
    <domain>
        <recommendedName>
            <fullName evidence="15">Phosphoribosyl-AMP cyclohydrolase</fullName>
            <shortName evidence="15">PRA-CH</shortName>
            <ecNumber evidence="15">3.5.4.19</ecNumber>
        </recommendedName>
    </domain>
    <domain>
        <recommendedName>
            <fullName evidence="15">Phosphoribosyl-ATP pyrophosphatase</fullName>
            <shortName evidence="15">PRA-PH</shortName>
            <ecNumber evidence="15">3.6.1.31</ecNumber>
        </recommendedName>
    </domain>
</protein>
<dbReference type="PANTHER" id="PTHR42945">
    <property type="entry name" value="HISTIDINE BIOSYNTHESIS BIFUNCTIONAL PROTEIN"/>
    <property type="match status" value="1"/>
</dbReference>
<dbReference type="STRING" id="374463.BCI_0398"/>
<dbReference type="Pfam" id="PF01502">
    <property type="entry name" value="PRA-CH"/>
    <property type="match status" value="1"/>
</dbReference>
<comment type="similarity">
    <text evidence="6 15">In the C-terminal section; belongs to the PRA-PH family.</text>
</comment>
<keyword evidence="14 15" id="KW-0511">Multifunctional enzyme</keyword>
<accession>Q1LT73</accession>
<evidence type="ECO:0000259" key="16">
    <source>
        <dbReference type="Pfam" id="PF01502"/>
    </source>
</evidence>
<dbReference type="Gene3D" id="1.10.287.1080">
    <property type="entry name" value="MazG-like"/>
    <property type="match status" value="1"/>
</dbReference>
<dbReference type="GO" id="GO:0005737">
    <property type="term" value="C:cytoplasm"/>
    <property type="evidence" value="ECO:0007669"/>
    <property type="project" value="UniProtKB-SubCell"/>
</dbReference>
<evidence type="ECO:0000256" key="4">
    <source>
        <dbReference type="ARBA" id="ARBA00005169"/>
    </source>
</evidence>
<evidence type="ECO:0000256" key="12">
    <source>
        <dbReference type="ARBA" id="ARBA00022840"/>
    </source>
</evidence>
<dbReference type="HAMAP" id="MF_01020">
    <property type="entry name" value="HisE"/>
    <property type="match status" value="1"/>
</dbReference>
<evidence type="ECO:0000256" key="10">
    <source>
        <dbReference type="ARBA" id="ARBA00022741"/>
    </source>
</evidence>
<evidence type="ECO:0000256" key="15">
    <source>
        <dbReference type="HAMAP-Rule" id="MF_01019"/>
    </source>
</evidence>
<evidence type="ECO:0000313" key="17">
    <source>
        <dbReference type="EMBL" id="ABF14096.1"/>
    </source>
</evidence>
<evidence type="ECO:0000256" key="2">
    <source>
        <dbReference type="ARBA" id="ARBA00001460"/>
    </source>
</evidence>
<dbReference type="SUPFAM" id="SSF141734">
    <property type="entry name" value="HisI-like"/>
    <property type="match status" value="1"/>
</dbReference>
<dbReference type="RefSeq" id="WP_011520574.1">
    <property type="nucleotide sequence ID" value="NC_007984.1"/>
</dbReference>
<dbReference type="NCBIfam" id="NF000768">
    <property type="entry name" value="PRK00051.1"/>
    <property type="match status" value="1"/>
</dbReference>
<evidence type="ECO:0000256" key="11">
    <source>
        <dbReference type="ARBA" id="ARBA00022801"/>
    </source>
</evidence>
<dbReference type="Gene3D" id="3.10.20.810">
    <property type="entry name" value="Phosphoribosyl-AMP cyclohydrolase"/>
    <property type="match status" value="1"/>
</dbReference>
<dbReference type="NCBIfam" id="NF002747">
    <property type="entry name" value="PRK02759.1"/>
    <property type="match status" value="1"/>
</dbReference>
<dbReference type="Proteomes" id="UP000002427">
    <property type="component" value="Chromosome"/>
</dbReference>
<dbReference type="Pfam" id="PF01503">
    <property type="entry name" value="PRA-PH"/>
    <property type="match status" value="1"/>
</dbReference>
<evidence type="ECO:0000256" key="6">
    <source>
        <dbReference type="ARBA" id="ARBA00007731"/>
    </source>
</evidence>
<dbReference type="FunFam" id="3.10.20.810:FF:000001">
    <property type="entry name" value="Histidine biosynthesis bifunctional protein HisIE"/>
    <property type="match status" value="1"/>
</dbReference>
<feature type="domain" description="Phosphoribosyl-AMP cyclohydrolase" evidence="16">
    <location>
        <begin position="33"/>
        <end position="106"/>
    </location>
</feature>
<dbReference type="PANTHER" id="PTHR42945:SF9">
    <property type="entry name" value="HISTIDINE BIOSYNTHESIS BIFUNCTIONAL PROTEIN HISIE"/>
    <property type="match status" value="1"/>
</dbReference>
<evidence type="ECO:0000256" key="8">
    <source>
        <dbReference type="ARBA" id="ARBA00022490"/>
    </source>
</evidence>
<comment type="catalytic activity">
    <reaction evidence="2 15">
        <text>1-(5-phospho-beta-D-ribosyl)-ATP + H2O = 1-(5-phospho-beta-D-ribosyl)-5'-AMP + diphosphate + H(+)</text>
        <dbReference type="Rhea" id="RHEA:22828"/>
        <dbReference type="ChEBI" id="CHEBI:15377"/>
        <dbReference type="ChEBI" id="CHEBI:15378"/>
        <dbReference type="ChEBI" id="CHEBI:33019"/>
        <dbReference type="ChEBI" id="CHEBI:59457"/>
        <dbReference type="ChEBI" id="CHEBI:73183"/>
        <dbReference type="EC" id="3.6.1.31"/>
    </reaction>
</comment>
<sequence>MLTEKQFQDINWQKNGNIMPVIIQHSISGEVLMMGYMNANALKATEQTGKVTFYSRSKQRLWTKGESSGNYLQVMSLYLDCDNDTLLILAYPLGPTCHNGMSSCFHPAISNFSFLYSLEKLLCQRKNLDPTNSYTARLYNSSTKRIAQKVGEEAIETAIAGIVQNQSELINEAADLVYHLLILLLDQQVDFSQVIAKLRERHLSDSP</sequence>
<name>Q1LT73_BAUCH</name>
<keyword evidence="8 15" id="KW-0963">Cytoplasm</keyword>
<keyword evidence="10 15" id="KW-0547">Nucleotide-binding</keyword>
<dbReference type="InterPro" id="IPR008179">
    <property type="entry name" value="HisE"/>
</dbReference>
<proteinExistence type="inferred from homology"/>
<keyword evidence="13 15" id="KW-0368">Histidine biosynthesis</keyword>
<dbReference type="EC" id="3.5.4.19" evidence="15"/>
<evidence type="ECO:0000256" key="1">
    <source>
        <dbReference type="ARBA" id="ARBA00000024"/>
    </source>
</evidence>
<comment type="catalytic activity">
    <reaction evidence="1 15">
        <text>1-(5-phospho-beta-D-ribosyl)-5'-AMP + H2O = 1-(5-phospho-beta-D-ribosyl)-5-[(5-phospho-beta-D-ribosylamino)methylideneamino]imidazole-4-carboxamide</text>
        <dbReference type="Rhea" id="RHEA:20049"/>
        <dbReference type="ChEBI" id="CHEBI:15377"/>
        <dbReference type="ChEBI" id="CHEBI:58435"/>
        <dbReference type="ChEBI" id="CHEBI:59457"/>
        <dbReference type="EC" id="3.5.4.19"/>
    </reaction>
</comment>
<evidence type="ECO:0000256" key="9">
    <source>
        <dbReference type="ARBA" id="ARBA00022605"/>
    </source>
</evidence>
<dbReference type="HAMAP" id="MF_01019">
    <property type="entry name" value="HisIE"/>
    <property type="match status" value="1"/>
</dbReference>
<comment type="similarity">
    <text evidence="7 15">In the N-terminal section; belongs to the PRA-CH family.</text>
</comment>
<gene>
    <name evidence="15 17" type="primary">hisI</name>
    <name evidence="15" type="synonym">hisIE</name>
    <name evidence="17" type="ordered locus">BCI_0398</name>
</gene>
<comment type="pathway">
    <text evidence="5 15">Amino-acid biosynthesis; L-histidine biosynthesis; L-histidine from 5-phospho-alpha-D-ribose 1-diphosphate: step 2/9.</text>
</comment>
<evidence type="ECO:0000256" key="7">
    <source>
        <dbReference type="ARBA" id="ARBA00008299"/>
    </source>
</evidence>
<dbReference type="UniPathway" id="UPA00031">
    <property type="reaction ID" value="UER00007"/>
</dbReference>
<dbReference type="InterPro" id="IPR002496">
    <property type="entry name" value="PRib_AMP_CycHydrolase_dom"/>
</dbReference>
<dbReference type="SUPFAM" id="SSF101386">
    <property type="entry name" value="all-alpha NTP pyrophosphatases"/>
    <property type="match status" value="1"/>
</dbReference>
<dbReference type="GO" id="GO:0004636">
    <property type="term" value="F:phosphoribosyl-ATP diphosphatase activity"/>
    <property type="evidence" value="ECO:0007669"/>
    <property type="project" value="UniProtKB-UniRule"/>
</dbReference>
<feature type="region of interest" description="Phosphoribosyl-AMP cyclohydrolase" evidence="15">
    <location>
        <begin position="1"/>
        <end position="114"/>
    </location>
</feature>
<comment type="pathway">
    <text evidence="4 15">Amino-acid biosynthesis; L-histidine biosynthesis; L-histidine from 5-phospho-alpha-D-ribose 1-diphosphate: step 3/9.</text>
</comment>
<dbReference type="CDD" id="cd11534">
    <property type="entry name" value="NTP-PPase_HisIE_like"/>
    <property type="match status" value="1"/>
</dbReference>
<comment type="subcellular location">
    <subcellularLocation>
        <location evidence="3 15">Cytoplasm</location>
    </subcellularLocation>
</comment>
<dbReference type="GO" id="GO:0005524">
    <property type="term" value="F:ATP binding"/>
    <property type="evidence" value="ECO:0007669"/>
    <property type="project" value="UniProtKB-KW"/>
</dbReference>
<organism evidence="17 18">
    <name type="scientific">Baumannia cicadellinicola subsp. Homalodisca coagulata</name>
    <dbReference type="NCBI Taxonomy" id="374463"/>
    <lineage>
        <taxon>Bacteria</taxon>
        <taxon>Pseudomonadati</taxon>
        <taxon>Pseudomonadota</taxon>
        <taxon>Gammaproteobacteria</taxon>
        <taxon>Candidatus Palibaumannia</taxon>
    </lineage>
</organism>
<reference evidence="17 18" key="1">
    <citation type="journal article" date="2006" name="PLoS Biol.">
        <title>Metabolic complementarity and genomics of the dual bacterial symbiosis of sharpshooters.</title>
        <authorList>
            <person name="Wu D."/>
            <person name="Daugherty S.C."/>
            <person name="Van Aken S.E."/>
            <person name="Pai G.H."/>
            <person name="Watkins K.L."/>
            <person name="Khouri H."/>
            <person name="Tallon L.J."/>
            <person name="Zaborsky J.M."/>
            <person name="Dunbar H.E."/>
            <person name="Tran P.L."/>
            <person name="Moran N.A."/>
            <person name="Eisen J.A."/>
        </authorList>
    </citation>
    <scope>NUCLEOTIDE SEQUENCE [LARGE SCALE GENOMIC DNA]</scope>
    <source>
        <strain evidence="17">Hc</strain>
    </source>
</reference>
<evidence type="ECO:0000256" key="5">
    <source>
        <dbReference type="ARBA" id="ARBA00005204"/>
    </source>
</evidence>
<dbReference type="EC" id="3.6.1.31" evidence="15"/>
<dbReference type="GO" id="GO:0000105">
    <property type="term" value="P:L-histidine biosynthetic process"/>
    <property type="evidence" value="ECO:0007669"/>
    <property type="project" value="UniProtKB-UniRule"/>
</dbReference>
<dbReference type="KEGG" id="bci:BCI_0398"/>
<dbReference type="FunFam" id="1.10.287.1080:FF:000002">
    <property type="entry name" value="Histidine biosynthesis bifunctional protein HisIE"/>
    <property type="match status" value="1"/>
</dbReference>
<dbReference type="GO" id="GO:0004635">
    <property type="term" value="F:phosphoribosyl-AMP cyclohydrolase activity"/>
    <property type="evidence" value="ECO:0007669"/>
    <property type="project" value="UniProtKB-UniRule"/>
</dbReference>
<dbReference type="NCBIfam" id="TIGR03188">
    <property type="entry name" value="histidine_hisI"/>
    <property type="match status" value="1"/>
</dbReference>
<dbReference type="InterPro" id="IPR038019">
    <property type="entry name" value="PRib_AMP_CycHydrolase_sf"/>
</dbReference>
<dbReference type="AlphaFoldDB" id="Q1LT73"/>
<keyword evidence="12 15" id="KW-0067">ATP-binding</keyword>
<evidence type="ECO:0000256" key="13">
    <source>
        <dbReference type="ARBA" id="ARBA00023102"/>
    </source>
</evidence>
<feature type="region of interest" description="Phosphoribosyl-ATP pyrophosphohydrolase" evidence="15">
    <location>
        <begin position="115"/>
        <end position="207"/>
    </location>
</feature>
<keyword evidence="11 15" id="KW-0378">Hydrolase</keyword>
<dbReference type="EMBL" id="CP000238">
    <property type="protein sequence ID" value="ABF14096.1"/>
    <property type="molecule type" value="Genomic_DNA"/>
</dbReference>
<evidence type="ECO:0000313" key="18">
    <source>
        <dbReference type="Proteomes" id="UP000002427"/>
    </source>
</evidence>
<keyword evidence="18" id="KW-1185">Reference proteome</keyword>
<evidence type="ECO:0000256" key="14">
    <source>
        <dbReference type="ARBA" id="ARBA00023268"/>
    </source>
</evidence>
<evidence type="ECO:0000256" key="3">
    <source>
        <dbReference type="ARBA" id="ARBA00004496"/>
    </source>
</evidence>
<keyword evidence="9 15" id="KW-0028">Amino-acid biosynthesis</keyword>
<dbReference type="OrthoDB" id="9795769at2"/>
<dbReference type="InterPro" id="IPR023019">
    <property type="entry name" value="His_synth_HisIE"/>
</dbReference>
<dbReference type="HOGENOM" id="CLU_048577_3_1_6"/>